<accession>A0ABS5EUW2</accession>
<evidence type="ECO:0000256" key="1">
    <source>
        <dbReference type="SAM" id="MobiDB-lite"/>
    </source>
</evidence>
<organism evidence="3 4">
    <name type="scientific">Plastoroseomonas hellenica</name>
    <dbReference type="NCBI Taxonomy" id="2687306"/>
    <lineage>
        <taxon>Bacteria</taxon>
        <taxon>Pseudomonadati</taxon>
        <taxon>Pseudomonadota</taxon>
        <taxon>Alphaproteobacteria</taxon>
        <taxon>Acetobacterales</taxon>
        <taxon>Acetobacteraceae</taxon>
        <taxon>Plastoroseomonas</taxon>
    </lineage>
</organism>
<evidence type="ECO:0008006" key="5">
    <source>
        <dbReference type="Google" id="ProtNLM"/>
    </source>
</evidence>
<feature type="transmembrane region" description="Helical" evidence="2">
    <location>
        <begin position="21"/>
        <end position="39"/>
    </location>
</feature>
<dbReference type="Proteomes" id="UP001196870">
    <property type="component" value="Unassembled WGS sequence"/>
</dbReference>
<feature type="transmembrane region" description="Helical" evidence="2">
    <location>
        <begin position="45"/>
        <end position="63"/>
    </location>
</feature>
<evidence type="ECO:0000313" key="4">
    <source>
        <dbReference type="Proteomes" id="UP001196870"/>
    </source>
</evidence>
<evidence type="ECO:0000313" key="3">
    <source>
        <dbReference type="EMBL" id="MBR0664069.1"/>
    </source>
</evidence>
<reference evidence="4" key="1">
    <citation type="journal article" date="2021" name="Syst. Appl. Microbiol.">
        <title>Roseomonas hellenica sp. nov., isolated from roots of wild-growing Alkanna tinctoria.</title>
        <authorList>
            <person name="Rat A."/>
            <person name="Naranjo H.D."/>
            <person name="Lebbe L."/>
            <person name="Cnockaert M."/>
            <person name="Krigas N."/>
            <person name="Grigoriadou K."/>
            <person name="Maloupa E."/>
            <person name="Willems A."/>
        </authorList>
    </citation>
    <scope>NUCLEOTIDE SEQUENCE [LARGE SCALE GENOMIC DNA]</scope>
    <source>
        <strain evidence="4">LMG 31523</strain>
    </source>
</reference>
<comment type="caution">
    <text evidence="3">The sequence shown here is derived from an EMBL/GenBank/DDBJ whole genome shotgun (WGS) entry which is preliminary data.</text>
</comment>
<feature type="transmembrane region" description="Helical" evidence="2">
    <location>
        <begin position="75"/>
        <end position="104"/>
    </location>
</feature>
<feature type="region of interest" description="Disordered" evidence="1">
    <location>
        <begin position="117"/>
        <end position="137"/>
    </location>
</feature>
<sequence length="258" mass="27793">MSRSEGWGGTLQRWRDGVRGLGLPIFVAPLWLDLVIEIFRGRPHRITGAALGIGLVFLAVMRLRRGRAGDIRRAAVLAGVAAGLTAGMAAGLGPAGIIFGFGAWAGMRLLYDGSFQEVAPPAPPPEPEPPPPAPPPEQLLIADAAARLTRLRDAAARLPEPRLARVADAMGGVLDDLRARPDRLPLARRFLNVHLDGLDRIQERLVAGAEPPAALGPLFEELERQAGELRAHLRAEESAALEVQVKVLSDRLREEGYR</sequence>
<dbReference type="RefSeq" id="WP_211851664.1">
    <property type="nucleotide sequence ID" value="NZ_JAAGBB010000006.1"/>
</dbReference>
<feature type="compositionally biased region" description="Pro residues" evidence="1">
    <location>
        <begin position="120"/>
        <end position="137"/>
    </location>
</feature>
<gene>
    <name evidence="3" type="ORF">GXW71_06835</name>
</gene>
<keyword evidence="4" id="KW-1185">Reference proteome</keyword>
<protein>
    <recommendedName>
        <fullName evidence="5">5-bromo-4-chloroindolyl phosphate hydrolysis protein</fullName>
    </recommendedName>
</protein>
<keyword evidence="2" id="KW-0812">Transmembrane</keyword>
<dbReference type="EMBL" id="JAAGBB010000006">
    <property type="protein sequence ID" value="MBR0664069.1"/>
    <property type="molecule type" value="Genomic_DNA"/>
</dbReference>
<evidence type="ECO:0000256" key="2">
    <source>
        <dbReference type="SAM" id="Phobius"/>
    </source>
</evidence>
<keyword evidence="2" id="KW-0472">Membrane</keyword>
<name>A0ABS5EUW2_9PROT</name>
<proteinExistence type="predicted"/>
<keyword evidence="2" id="KW-1133">Transmembrane helix</keyword>